<name>A0A6H5G9I4_9HEMI</name>
<gene>
    <name evidence="2" type="ORF">NTEN_LOCUS5831</name>
</gene>
<keyword evidence="1" id="KW-0472">Membrane</keyword>
<reference evidence="2 3" key="1">
    <citation type="submission" date="2020-02" db="EMBL/GenBank/DDBJ databases">
        <authorList>
            <person name="Ferguson B K."/>
        </authorList>
    </citation>
    <scope>NUCLEOTIDE SEQUENCE [LARGE SCALE GENOMIC DNA]</scope>
</reference>
<feature type="transmembrane region" description="Helical" evidence="1">
    <location>
        <begin position="163"/>
        <end position="187"/>
    </location>
</feature>
<feature type="transmembrane region" description="Helical" evidence="1">
    <location>
        <begin position="32"/>
        <end position="54"/>
    </location>
</feature>
<keyword evidence="1" id="KW-0812">Transmembrane</keyword>
<feature type="transmembrane region" description="Helical" evidence="1">
    <location>
        <begin position="92"/>
        <end position="112"/>
    </location>
</feature>
<keyword evidence="1" id="KW-1133">Transmembrane helix</keyword>
<evidence type="ECO:0000313" key="3">
    <source>
        <dbReference type="Proteomes" id="UP000479000"/>
    </source>
</evidence>
<evidence type="ECO:0000256" key="1">
    <source>
        <dbReference type="SAM" id="Phobius"/>
    </source>
</evidence>
<dbReference type="EMBL" id="CADCXU010008946">
    <property type="protein sequence ID" value="CAA9999548.1"/>
    <property type="molecule type" value="Genomic_DNA"/>
</dbReference>
<sequence>MQTCRSWHSRVAWYLCVSIHDEFGKRSRKRLIYSYSTFVVVAIVDATVAVYVVYSHSVGSEFLEIFNQSLGAISDIFIFVLSVDNVNHVWNAIYSMMTLVYFMIASQFCHLVDASSYKIDKLKNIVKNAKGKRKIPSIFKCLYLLDRKAEEMQSVNEIFDKQLFYVSFNAFTACILNGYYGIVYTIIGNQGFLYGMGYFTGIMVKLLGVLLICTCCTTAQKYVSKILNVRNQIWNI</sequence>
<proteinExistence type="predicted"/>
<dbReference type="Proteomes" id="UP000479000">
    <property type="component" value="Unassembled WGS sequence"/>
</dbReference>
<dbReference type="AlphaFoldDB" id="A0A6H5G9I4"/>
<accession>A0A6H5G9I4</accession>
<organism evidence="2 3">
    <name type="scientific">Nesidiocoris tenuis</name>
    <dbReference type="NCBI Taxonomy" id="355587"/>
    <lineage>
        <taxon>Eukaryota</taxon>
        <taxon>Metazoa</taxon>
        <taxon>Ecdysozoa</taxon>
        <taxon>Arthropoda</taxon>
        <taxon>Hexapoda</taxon>
        <taxon>Insecta</taxon>
        <taxon>Pterygota</taxon>
        <taxon>Neoptera</taxon>
        <taxon>Paraneoptera</taxon>
        <taxon>Hemiptera</taxon>
        <taxon>Heteroptera</taxon>
        <taxon>Panheteroptera</taxon>
        <taxon>Cimicomorpha</taxon>
        <taxon>Miridae</taxon>
        <taxon>Dicyphina</taxon>
        <taxon>Nesidiocoris</taxon>
    </lineage>
</organism>
<feature type="transmembrane region" description="Helical" evidence="1">
    <location>
        <begin position="193"/>
        <end position="216"/>
    </location>
</feature>
<protein>
    <submittedName>
        <fullName evidence="2">Uncharacterized protein</fullName>
    </submittedName>
</protein>
<evidence type="ECO:0000313" key="2">
    <source>
        <dbReference type="EMBL" id="CAA9999548.1"/>
    </source>
</evidence>
<keyword evidence="3" id="KW-1185">Reference proteome</keyword>